<dbReference type="Pfam" id="PF13682">
    <property type="entry name" value="CZB"/>
    <property type="match status" value="1"/>
</dbReference>
<protein>
    <submittedName>
        <fullName evidence="6">CZB domain-containing protein</fullName>
    </submittedName>
</protein>
<feature type="region of interest" description="Disordered" evidence="4">
    <location>
        <begin position="1"/>
        <end position="70"/>
    </location>
</feature>
<dbReference type="PANTHER" id="PTHR32089">
    <property type="entry name" value="METHYL-ACCEPTING CHEMOTAXIS PROTEIN MCPB"/>
    <property type="match status" value="1"/>
</dbReference>
<reference evidence="6" key="1">
    <citation type="submission" date="2021-02" db="EMBL/GenBank/DDBJ databases">
        <title>Thiocyanate and organic carbon inputs drive convergent selection for specific autotrophic Afipia and Thiobacillus strains within complex microbiomes.</title>
        <authorList>
            <person name="Huddy R.J."/>
            <person name="Sachdeva R."/>
            <person name="Kadzinga F."/>
            <person name="Kantor R.S."/>
            <person name="Harrison S.T.L."/>
            <person name="Banfield J.F."/>
        </authorList>
    </citation>
    <scope>NUCLEOTIDE SEQUENCE</scope>
    <source>
        <strain evidence="6">SCN18_13_7_16_R3_B_64_19</strain>
    </source>
</reference>
<dbReference type="InterPro" id="IPR025991">
    <property type="entry name" value="Chemoreceptor_zinc-bind_dom"/>
</dbReference>
<dbReference type="GO" id="GO:0016020">
    <property type="term" value="C:membrane"/>
    <property type="evidence" value="ECO:0007669"/>
    <property type="project" value="InterPro"/>
</dbReference>
<dbReference type="Pfam" id="PF00015">
    <property type="entry name" value="MCPsignal"/>
    <property type="match status" value="1"/>
</dbReference>
<evidence type="ECO:0000256" key="3">
    <source>
        <dbReference type="PROSITE-ProRule" id="PRU00284"/>
    </source>
</evidence>
<dbReference type="SMART" id="SM00283">
    <property type="entry name" value="MA"/>
    <property type="match status" value="1"/>
</dbReference>
<dbReference type="InterPro" id="IPR004089">
    <property type="entry name" value="MCPsignal_dom"/>
</dbReference>
<proteinExistence type="inferred from homology"/>
<dbReference type="GO" id="GO:0007165">
    <property type="term" value="P:signal transduction"/>
    <property type="evidence" value="ECO:0007669"/>
    <property type="project" value="UniProtKB-KW"/>
</dbReference>
<dbReference type="Gene3D" id="1.10.287.950">
    <property type="entry name" value="Methyl-accepting chemotaxis protein"/>
    <property type="match status" value="1"/>
</dbReference>
<gene>
    <name evidence="6" type="ORF">J0I24_13190</name>
</gene>
<comment type="similarity">
    <text evidence="2">Belongs to the methyl-accepting chemotaxis (MCP) protein family.</text>
</comment>
<dbReference type="GO" id="GO:0006935">
    <property type="term" value="P:chemotaxis"/>
    <property type="evidence" value="ECO:0007669"/>
    <property type="project" value="InterPro"/>
</dbReference>
<dbReference type="Gene3D" id="1.20.120.30">
    <property type="entry name" value="Aspartate receptor, ligand-binding domain"/>
    <property type="match status" value="1"/>
</dbReference>
<evidence type="ECO:0000313" key="6">
    <source>
        <dbReference type="EMBL" id="MBN8745241.1"/>
    </source>
</evidence>
<evidence type="ECO:0000256" key="1">
    <source>
        <dbReference type="ARBA" id="ARBA00023224"/>
    </source>
</evidence>
<accession>A0A8I1MX22</accession>
<dbReference type="InterPro" id="IPR004090">
    <property type="entry name" value="Chemotax_Me-accpt_rcpt"/>
</dbReference>
<evidence type="ECO:0000256" key="2">
    <source>
        <dbReference type="ARBA" id="ARBA00029447"/>
    </source>
</evidence>
<feature type="domain" description="Methyl-accepting transducer" evidence="5">
    <location>
        <begin position="128"/>
        <end position="364"/>
    </location>
</feature>
<dbReference type="PRINTS" id="PR00260">
    <property type="entry name" value="CHEMTRNSDUCR"/>
</dbReference>
<organism evidence="6 7">
    <name type="scientific">Thiomonas arsenitoxydans (strain DSM 22701 / CIP 110005 / 3As)</name>
    <dbReference type="NCBI Taxonomy" id="426114"/>
    <lineage>
        <taxon>Bacteria</taxon>
        <taxon>Pseudomonadati</taxon>
        <taxon>Pseudomonadota</taxon>
        <taxon>Betaproteobacteria</taxon>
        <taxon>Burkholderiales</taxon>
        <taxon>Thiomonas</taxon>
    </lineage>
</organism>
<comment type="caution">
    <text evidence="6">The sequence shown here is derived from an EMBL/GenBank/DDBJ whole genome shotgun (WGS) entry which is preliminary data.</text>
</comment>
<keyword evidence="1 3" id="KW-0807">Transducer</keyword>
<sequence>MEPDSPDMAIIVDADASSPPQPPPLSGGGGNQTPSPQGGKGWGGEGGREKKQTSVNTGAQVPPGGLLERVREDRERVLQAVLDLISGRGDSALRDIDLIDADDWARKLGGVRQMLLHGVDALRTTTQSLAFAESRTAGFDHDIHGLSQRVGDMAARLQSAALQTHTAQTQLDDLQSGVEATHTSVEHSEKSISTTLEEVADVSRFISNTEAKLTGFVDAVRSVETLTAGISEIASQTNLLALNAAIEAARAGEHGRGFAVVADEVRNLARKTARITHEIEDLTHNLRDQSSDVGVDMARSVQRVQRVGALVTNTGETLVEVKSMLGKVRTVTTEQTALMRQLVSDADRQRLDAEQAAELMQVLVQRFEAMMTLIRTSREQLKTGVTAVSKWLDPAVTLRVSLAMHYQWIGQLLTAAQKQEKIDMDVSNFHGCFFGKWYYGAGASYFGSDAGFVGVDSVHQDVHRTGQALVEAIRTDNTARTTELATRLEALSDTITDRLEALMRQIP</sequence>
<evidence type="ECO:0000313" key="7">
    <source>
        <dbReference type="Proteomes" id="UP000664800"/>
    </source>
</evidence>
<dbReference type="PANTHER" id="PTHR32089:SF112">
    <property type="entry name" value="LYSOZYME-LIKE PROTEIN-RELATED"/>
    <property type="match status" value="1"/>
</dbReference>
<dbReference type="EMBL" id="JAFKMR010000026">
    <property type="protein sequence ID" value="MBN8745241.1"/>
    <property type="molecule type" value="Genomic_DNA"/>
</dbReference>
<dbReference type="Proteomes" id="UP000664800">
    <property type="component" value="Unassembled WGS sequence"/>
</dbReference>
<evidence type="ECO:0000256" key="4">
    <source>
        <dbReference type="SAM" id="MobiDB-lite"/>
    </source>
</evidence>
<evidence type="ECO:0000259" key="5">
    <source>
        <dbReference type="PROSITE" id="PS50111"/>
    </source>
</evidence>
<dbReference type="GO" id="GO:0004888">
    <property type="term" value="F:transmembrane signaling receptor activity"/>
    <property type="evidence" value="ECO:0007669"/>
    <property type="project" value="InterPro"/>
</dbReference>
<dbReference type="AlphaFoldDB" id="A0A8I1MX22"/>
<name>A0A8I1MX22_THIA3</name>
<dbReference type="PROSITE" id="PS50111">
    <property type="entry name" value="CHEMOTAXIS_TRANSDUC_2"/>
    <property type="match status" value="1"/>
</dbReference>
<dbReference type="SUPFAM" id="SSF58104">
    <property type="entry name" value="Methyl-accepting chemotaxis protein (MCP) signaling domain"/>
    <property type="match status" value="1"/>
</dbReference>